<evidence type="ECO:0000313" key="3">
    <source>
        <dbReference type="Proteomes" id="UP000528286"/>
    </source>
</evidence>
<feature type="chain" id="PRO_5030893407" evidence="1">
    <location>
        <begin position="20"/>
        <end position="100"/>
    </location>
</feature>
<dbReference type="Proteomes" id="UP000528286">
    <property type="component" value="Unassembled WGS sequence"/>
</dbReference>
<name>A0A7W6J9F0_9HYPH</name>
<organism evidence="2 3">
    <name type="scientific">Gellertiella hungarica</name>
    <dbReference type="NCBI Taxonomy" id="1572859"/>
    <lineage>
        <taxon>Bacteria</taxon>
        <taxon>Pseudomonadati</taxon>
        <taxon>Pseudomonadota</taxon>
        <taxon>Alphaproteobacteria</taxon>
        <taxon>Hyphomicrobiales</taxon>
        <taxon>Rhizobiaceae</taxon>
        <taxon>Gellertiella</taxon>
    </lineage>
</organism>
<proteinExistence type="predicted"/>
<protein>
    <submittedName>
        <fullName evidence="2">Uncharacterized protein</fullName>
    </submittedName>
</protein>
<dbReference type="RefSeq" id="WP_183368463.1">
    <property type="nucleotide sequence ID" value="NZ_JACIEZ010000016.1"/>
</dbReference>
<accession>A0A7W6J9F0</accession>
<reference evidence="2 3" key="1">
    <citation type="submission" date="2020-08" db="EMBL/GenBank/DDBJ databases">
        <title>Genomic Encyclopedia of Type Strains, Phase IV (KMG-IV): sequencing the most valuable type-strain genomes for metagenomic binning, comparative biology and taxonomic classification.</title>
        <authorList>
            <person name="Goeker M."/>
        </authorList>
    </citation>
    <scope>NUCLEOTIDE SEQUENCE [LARGE SCALE GENOMIC DNA]</scope>
    <source>
        <strain evidence="2 3">DSM 29853</strain>
    </source>
</reference>
<dbReference type="EMBL" id="JACIEZ010000016">
    <property type="protein sequence ID" value="MBB4067229.1"/>
    <property type="molecule type" value="Genomic_DNA"/>
</dbReference>
<sequence>MKRQILSLSILLIALPAEAAVSGFYDSAEQIGLILSSEAVADAVHQAPIGSISNTGTRKDGANEWTVRVQECDLKVYLKPVLPNGPGKTTYELEAPGACE</sequence>
<evidence type="ECO:0000256" key="1">
    <source>
        <dbReference type="SAM" id="SignalP"/>
    </source>
</evidence>
<dbReference type="AlphaFoldDB" id="A0A7W6J9F0"/>
<feature type="signal peptide" evidence="1">
    <location>
        <begin position="1"/>
        <end position="19"/>
    </location>
</feature>
<keyword evidence="1" id="KW-0732">Signal</keyword>
<comment type="caution">
    <text evidence="2">The sequence shown here is derived from an EMBL/GenBank/DDBJ whole genome shotgun (WGS) entry which is preliminary data.</text>
</comment>
<keyword evidence="3" id="KW-1185">Reference proteome</keyword>
<gene>
    <name evidence="2" type="ORF">GGR23_004460</name>
</gene>
<evidence type="ECO:0000313" key="2">
    <source>
        <dbReference type="EMBL" id="MBB4067229.1"/>
    </source>
</evidence>